<dbReference type="Proteomes" id="UP000004810">
    <property type="component" value="Unassembled WGS sequence"/>
</dbReference>
<evidence type="ECO:0000313" key="2">
    <source>
        <dbReference type="EMBL" id="EJW88115.1"/>
    </source>
</evidence>
<accession>J9BKX3</accession>
<gene>
    <name evidence="2" type="ORF">WUBG_00975</name>
</gene>
<protein>
    <submittedName>
        <fullName evidence="2">Uncharacterized protein</fullName>
    </submittedName>
</protein>
<reference evidence="3" key="1">
    <citation type="submission" date="2012-08" db="EMBL/GenBank/DDBJ databases">
        <title>The Genome Sequence of Wuchereria bancrofti.</title>
        <authorList>
            <person name="Nutman T.B."/>
            <person name="Fink D.L."/>
            <person name="Russ C."/>
            <person name="Young S."/>
            <person name="Zeng Q."/>
            <person name="Koehrsen M."/>
            <person name="Alvarado L."/>
            <person name="Berlin A."/>
            <person name="Chapman S.B."/>
            <person name="Chen Z."/>
            <person name="Freedman E."/>
            <person name="Gellesch M."/>
            <person name="Goldberg J."/>
            <person name="Griggs A."/>
            <person name="Gujja S."/>
            <person name="Heilman E.R."/>
            <person name="Heiman D."/>
            <person name="Hepburn T."/>
            <person name="Howarth C."/>
            <person name="Jen D."/>
            <person name="Larson L."/>
            <person name="Lewis B."/>
            <person name="Mehta T."/>
            <person name="Park D."/>
            <person name="Pearson M."/>
            <person name="Roberts A."/>
            <person name="Saif S."/>
            <person name="Shea T."/>
            <person name="Shenoy N."/>
            <person name="Sisk P."/>
            <person name="Stolte C."/>
            <person name="Sykes S."/>
            <person name="Walk T."/>
            <person name="White J."/>
            <person name="Yandava C."/>
            <person name="Haas B."/>
            <person name="Henn M.R."/>
            <person name="Nusbaum C."/>
            <person name="Birren B."/>
        </authorList>
    </citation>
    <scope>NUCLEOTIDE SEQUENCE [LARGE SCALE GENOMIC DNA]</scope>
    <source>
        <strain evidence="3">NA</strain>
    </source>
</reference>
<proteinExistence type="predicted"/>
<dbReference type="EMBL" id="ADBV01000199">
    <property type="protein sequence ID" value="EJW88115.1"/>
    <property type="molecule type" value="Genomic_DNA"/>
</dbReference>
<dbReference type="AlphaFoldDB" id="J9BKX3"/>
<organism evidence="2 3">
    <name type="scientific">Wuchereria bancrofti</name>
    <dbReference type="NCBI Taxonomy" id="6293"/>
    <lineage>
        <taxon>Eukaryota</taxon>
        <taxon>Metazoa</taxon>
        <taxon>Ecdysozoa</taxon>
        <taxon>Nematoda</taxon>
        <taxon>Chromadorea</taxon>
        <taxon>Rhabditida</taxon>
        <taxon>Spirurina</taxon>
        <taxon>Spiruromorpha</taxon>
        <taxon>Filarioidea</taxon>
        <taxon>Onchocercidae</taxon>
        <taxon>Wuchereria</taxon>
    </lineage>
</organism>
<feature type="region of interest" description="Disordered" evidence="1">
    <location>
        <begin position="50"/>
        <end position="70"/>
    </location>
</feature>
<evidence type="ECO:0000313" key="3">
    <source>
        <dbReference type="Proteomes" id="UP000004810"/>
    </source>
</evidence>
<sequence length="93" mass="10459">MCDRNELLSHTLWLPPYNHLHNFSRLDIPAEWYQDVFSTIREMNNQEAVTAQSNSVSTSRSEFVNLSPSNEGATVTSSISAHTVQSFVEDSQG</sequence>
<comment type="caution">
    <text evidence="2">The sequence shown here is derived from an EMBL/GenBank/DDBJ whole genome shotgun (WGS) entry which is preliminary data.</text>
</comment>
<name>J9BKX3_WUCBA</name>
<evidence type="ECO:0000256" key="1">
    <source>
        <dbReference type="SAM" id="MobiDB-lite"/>
    </source>
</evidence>